<dbReference type="SUPFAM" id="SSF53167">
    <property type="entry name" value="Purine and uridine phosphorylases"/>
    <property type="match status" value="1"/>
</dbReference>
<dbReference type="Proteomes" id="UP001157733">
    <property type="component" value="Chromosome"/>
</dbReference>
<sequence>MKGSGSYYRKPGRVKNAFNRLGEQSTIGRMEHHLCIIGAIREEIAGIKGRMKIDGSVPLNGATAFVGQWQGYRLVLVRSGVGRHRAVNALRRVCDHYPLVQVISMGFAGGLDPALQVGDLLIADIITKPAPSDDGAAVTESMAIPTALVNQAMVVAGPEGVAAYQGGLVTVDEVVSQPEDKKRLGQTHRALGVDMETFDLAKEAERRDLPFLSVRAITDTVEQELMNCSHLVDDDGNVSTLKAGWHVLTHPGDLTGMIELGRHARIATANLTAFIAEYVSNLR</sequence>
<evidence type="ECO:0000313" key="3">
    <source>
        <dbReference type="Proteomes" id="UP001157733"/>
    </source>
</evidence>
<dbReference type="CDD" id="cd17877">
    <property type="entry name" value="NP_MTAN-like"/>
    <property type="match status" value="1"/>
</dbReference>
<evidence type="ECO:0000259" key="1">
    <source>
        <dbReference type="Pfam" id="PF01048"/>
    </source>
</evidence>
<reference evidence="2 3" key="1">
    <citation type="submission" date="2022-09" db="EMBL/GenBank/DDBJ databases">
        <authorList>
            <person name="Kop L."/>
        </authorList>
    </citation>
    <scope>NUCLEOTIDE SEQUENCE [LARGE SCALE GENOMIC DNA]</scope>
    <source>
        <strain evidence="2 3">347</strain>
    </source>
</reference>
<gene>
    <name evidence="2" type="ORF">NSPWAT_0896</name>
</gene>
<dbReference type="Pfam" id="PF01048">
    <property type="entry name" value="PNP_UDP_1"/>
    <property type="match status" value="1"/>
</dbReference>
<dbReference type="PANTHER" id="PTHR46832">
    <property type="entry name" value="5'-METHYLTHIOADENOSINE/S-ADENOSYLHOMOCYSTEINE NUCLEOSIDASE"/>
    <property type="match status" value="1"/>
</dbReference>
<dbReference type="GO" id="GO:0008782">
    <property type="term" value="F:adenosylhomocysteine nucleosidase activity"/>
    <property type="evidence" value="ECO:0007669"/>
    <property type="project" value="UniProtKB-EC"/>
</dbReference>
<accession>A0ABN8VVE5</accession>
<dbReference type="EC" id="3.2.2.9" evidence="2"/>
<dbReference type="RefSeq" id="WP_282010675.1">
    <property type="nucleotide sequence ID" value="NZ_OX336137.1"/>
</dbReference>
<dbReference type="InterPro" id="IPR035994">
    <property type="entry name" value="Nucleoside_phosphorylase_sf"/>
</dbReference>
<keyword evidence="2" id="KW-0326">Glycosidase</keyword>
<feature type="domain" description="Nucleoside phosphorylase" evidence="1">
    <location>
        <begin position="34"/>
        <end position="222"/>
    </location>
</feature>
<dbReference type="PANTHER" id="PTHR46832:SF1">
    <property type="entry name" value="5'-METHYLTHIOADENOSINE_S-ADENOSYLHOMOCYSTEINE NUCLEOSIDASE"/>
    <property type="match status" value="1"/>
</dbReference>
<dbReference type="InterPro" id="IPR000845">
    <property type="entry name" value="Nucleoside_phosphorylase_d"/>
</dbReference>
<organism evidence="2 3">
    <name type="scientific">Nitrospina watsonii</name>
    <dbReference type="NCBI Taxonomy" id="1323948"/>
    <lineage>
        <taxon>Bacteria</taxon>
        <taxon>Pseudomonadati</taxon>
        <taxon>Nitrospinota/Tectimicrobiota group</taxon>
        <taxon>Nitrospinota</taxon>
        <taxon>Nitrospinia</taxon>
        <taxon>Nitrospinales</taxon>
        <taxon>Nitrospinaceae</taxon>
        <taxon>Nitrospina</taxon>
    </lineage>
</organism>
<name>A0ABN8VVE5_9BACT</name>
<protein>
    <submittedName>
        <fullName evidence="2">5'-methylthioadenosine/S-adenosylhomocysteine nucleosidase</fullName>
        <ecNumber evidence="2">3.2.2.9</ecNumber>
    </submittedName>
</protein>
<keyword evidence="3" id="KW-1185">Reference proteome</keyword>
<evidence type="ECO:0000313" key="2">
    <source>
        <dbReference type="EMBL" id="CAI2717755.1"/>
    </source>
</evidence>
<proteinExistence type="predicted"/>
<dbReference type="EMBL" id="OX336137">
    <property type="protein sequence ID" value="CAI2717755.1"/>
    <property type="molecule type" value="Genomic_DNA"/>
</dbReference>
<keyword evidence="2" id="KW-0378">Hydrolase</keyword>
<dbReference type="Gene3D" id="3.40.50.1580">
    <property type="entry name" value="Nucleoside phosphorylase domain"/>
    <property type="match status" value="1"/>
</dbReference>